<name>A0A9W4TAD6_9GLOM</name>
<dbReference type="OrthoDB" id="2429547at2759"/>
<dbReference type="Proteomes" id="UP001153678">
    <property type="component" value="Unassembled WGS sequence"/>
</dbReference>
<comment type="caution">
    <text evidence="3">The sequence shown here is derived from an EMBL/GenBank/DDBJ whole genome shotgun (WGS) entry which is preliminary data.</text>
</comment>
<organism evidence="3 4">
    <name type="scientific">Funneliformis geosporum</name>
    <dbReference type="NCBI Taxonomy" id="1117311"/>
    <lineage>
        <taxon>Eukaryota</taxon>
        <taxon>Fungi</taxon>
        <taxon>Fungi incertae sedis</taxon>
        <taxon>Mucoromycota</taxon>
        <taxon>Glomeromycotina</taxon>
        <taxon>Glomeromycetes</taxon>
        <taxon>Glomerales</taxon>
        <taxon>Glomeraceae</taxon>
        <taxon>Funneliformis</taxon>
    </lineage>
</organism>
<accession>A0A9W4TAD6</accession>
<protein>
    <submittedName>
        <fullName evidence="3">19226_t:CDS:1</fullName>
    </submittedName>
</protein>
<evidence type="ECO:0000313" key="4">
    <source>
        <dbReference type="Proteomes" id="UP001153678"/>
    </source>
</evidence>
<evidence type="ECO:0000256" key="1">
    <source>
        <dbReference type="ARBA" id="ARBA00022724"/>
    </source>
</evidence>
<dbReference type="InterPro" id="IPR009057">
    <property type="entry name" value="Homeodomain-like_sf"/>
</dbReference>
<evidence type="ECO:0000313" key="3">
    <source>
        <dbReference type="EMBL" id="CAI2199617.1"/>
    </source>
</evidence>
<keyword evidence="4" id="KW-1185">Reference proteome</keyword>
<feature type="non-terminal residue" evidence="3">
    <location>
        <position position="1"/>
    </location>
</feature>
<dbReference type="EMBL" id="CAMKVN010021849">
    <property type="protein sequence ID" value="CAI2199617.1"/>
    <property type="molecule type" value="Genomic_DNA"/>
</dbReference>
<dbReference type="InterPro" id="IPR001523">
    <property type="entry name" value="Paired_dom"/>
</dbReference>
<reference evidence="3" key="1">
    <citation type="submission" date="2022-08" db="EMBL/GenBank/DDBJ databases">
        <authorList>
            <person name="Kallberg Y."/>
            <person name="Tangrot J."/>
            <person name="Rosling A."/>
        </authorList>
    </citation>
    <scope>NUCLEOTIDE SEQUENCE</scope>
    <source>
        <strain evidence="3">Wild A</strain>
    </source>
</reference>
<sequence length="102" mass="11706">KYRNELSEAQRKRIISAYLSDTKQMVISTQLGIFTSTVNDIIKRYKETGSAIPEKYLGHPKIHNQHDKQTLQHIVQNNQFAPLSDITSRLNSSLDITLHNNT</sequence>
<dbReference type="GO" id="GO:0006355">
    <property type="term" value="P:regulation of DNA-templated transcription"/>
    <property type="evidence" value="ECO:0007669"/>
    <property type="project" value="InterPro"/>
</dbReference>
<dbReference type="InterPro" id="IPR036388">
    <property type="entry name" value="WH-like_DNA-bd_sf"/>
</dbReference>
<dbReference type="Gene3D" id="1.10.10.10">
    <property type="entry name" value="Winged helix-like DNA-binding domain superfamily/Winged helix DNA-binding domain"/>
    <property type="match status" value="1"/>
</dbReference>
<evidence type="ECO:0000259" key="2">
    <source>
        <dbReference type="Pfam" id="PF00292"/>
    </source>
</evidence>
<dbReference type="GO" id="GO:0003677">
    <property type="term" value="F:DNA binding"/>
    <property type="evidence" value="ECO:0007669"/>
    <property type="project" value="InterPro"/>
</dbReference>
<feature type="non-terminal residue" evidence="3">
    <location>
        <position position="102"/>
    </location>
</feature>
<dbReference type="Pfam" id="PF00292">
    <property type="entry name" value="PAX"/>
    <property type="match status" value="1"/>
</dbReference>
<keyword evidence="1" id="KW-0563">Paired box</keyword>
<dbReference type="AlphaFoldDB" id="A0A9W4TAD6"/>
<gene>
    <name evidence="3" type="ORF">FWILDA_LOCUS19163</name>
</gene>
<feature type="domain" description="Paired" evidence="2">
    <location>
        <begin position="6"/>
        <end position="64"/>
    </location>
</feature>
<dbReference type="SUPFAM" id="SSF46689">
    <property type="entry name" value="Homeodomain-like"/>
    <property type="match status" value="1"/>
</dbReference>
<proteinExistence type="predicted"/>